<dbReference type="InterPro" id="IPR046865">
    <property type="entry name" value="FapA_b_solenoid"/>
</dbReference>
<name>Q312I4_OLEA2</name>
<dbReference type="AlphaFoldDB" id="Q312I4"/>
<gene>
    <name evidence="2" type="ordered locus">Dde_1361</name>
</gene>
<dbReference type="PANTHER" id="PTHR38032:SF1">
    <property type="entry name" value="RNA-BINDING PROTEIN KHPB N-TERMINAL DOMAIN-CONTAINING PROTEIN"/>
    <property type="match status" value="1"/>
</dbReference>
<dbReference type="Pfam" id="PF20250">
    <property type="entry name" value="FapA_N"/>
    <property type="match status" value="2"/>
</dbReference>
<feature type="domain" description="Flagellar Assembly Protein A N-terminal region" evidence="1">
    <location>
        <begin position="24"/>
        <end position="106"/>
    </location>
</feature>
<accession>Q312I4</accession>
<protein>
    <recommendedName>
        <fullName evidence="1">Flagellar Assembly Protein A N-terminal region domain-containing protein</fullName>
    </recommendedName>
</protein>
<dbReference type="RefSeq" id="WP_011367339.1">
    <property type="nucleotide sequence ID" value="NC_007519.1"/>
</dbReference>
<organism evidence="2 3">
    <name type="scientific">Oleidesulfovibrio alaskensis (strain ATCC BAA-1058 / DSM 17464 / G20)</name>
    <name type="common">Desulfovibrio alaskensis</name>
    <dbReference type="NCBI Taxonomy" id="207559"/>
    <lineage>
        <taxon>Bacteria</taxon>
        <taxon>Pseudomonadati</taxon>
        <taxon>Thermodesulfobacteriota</taxon>
        <taxon>Desulfovibrionia</taxon>
        <taxon>Desulfovibrionales</taxon>
        <taxon>Desulfovibrionaceae</taxon>
        <taxon>Oleidesulfovibrio</taxon>
    </lineage>
</organism>
<dbReference type="HOGENOM" id="CLU_026157_1_1_7"/>
<evidence type="ECO:0000313" key="3">
    <source>
        <dbReference type="Proteomes" id="UP000002710"/>
    </source>
</evidence>
<dbReference type="PANTHER" id="PTHR38032">
    <property type="entry name" value="POLYMERASE-RELATED"/>
    <property type="match status" value="1"/>
</dbReference>
<dbReference type="InterPro" id="IPR005646">
    <property type="entry name" value="FapA"/>
</dbReference>
<proteinExistence type="predicted"/>
<sequence length="653" mass="69448">MSHDDTAHSGQKTGSANADAVVRFNASKDYMKVGIARYVPPKGKGSPLSVDLMAEQLAKAGIRVPLDVNAARTVIEKLQAGEDVTKIVVARGVPPVAGTNGRLMCFGDERFPVFPGMAFGTLMPAIPAQGGMRIDGKPVSPPPELLSCDLQIADHGNCSMQEQGGQLVAEVYGTVMVTGCVVQVLPLITVASDRLRITATLYHRDCLGIPVTLERLRELLDTMGVVAPLNEKPVRDALLRAAETGGPVHDVEIARGVMPRHGTDGCLELLFDTMEMAGKVGADGTIDYKDRGSLPVVTEGEAVALLYPPTAGDAGRDVFGESVAPHPGRPVPCVLCPKSIVEDEDGVTLRAALDGFVQHAKGRLSVENMYVVRGDVSMETGNVDLQRGALLVRGNVLSGFSVNCPENITVQGVVEAAFLHTGGDLLAGGLVLQDQGHVIVEGNLKAGFISEGSVDVRGNIQVTKSIDNSDVTCGGLVALGGSGRIVGGTVRSKGGVRVGQLGNELGVRTHVIIELDMKALEDMEEEVRTRRAAIKRINETLGTGSDEDILNQVRQENYKAVEKLLVIREEAQRSIESGKEKLAELKKVTKERLANVSVQVSGVVYPGTVVTFEDRSFEVSSPVSQCEFRMASSKRVVELRSLGKVIAASEEEE</sequence>
<keyword evidence="3" id="KW-1185">Reference proteome</keyword>
<dbReference type="eggNOG" id="COG1315">
    <property type="taxonomic scope" value="Bacteria"/>
</dbReference>
<feature type="domain" description="Flagellar Assembly Protein A N-terminal region" evidence="1">
    <location>
        <begin position="188"/>
        <end position="361"/>
    </location>
</feature>
<evidence type="ECO:0000259" key="1">
    <source>
        <dbReference type="Pfam" id="PF20250"/>
    </source>
</evidence>
<dbReference type="EMBL" id="CP000112">
    <property type="protein sequence ID" value="ABB38162.1"/>
    <property type="molecule type" value="Genomic_DNA"/>
</dbReference>
<dbReference type="Proteomes" id="UP000002710">
    <property type="component" value="Chromosome"/>
</dbReference>
<dbReference type="STRING" id="207559.Dde_1361"/>
<reference evidence="2 3" key="1">
    <citation type="journal article" date="2011" name="J. Bacteriol.">
        <title>Complete genome sequence and updated annotation of Desulfovibrio alaskensis G20.</title>
        <authorList>
            <person name="Hauser L.J."/>
            <person name="Land M.L."/>
            <person name="Brown S.D."/>
            <person name="Larimer F."/>
            <person name="Keller K.L."/>
            <person name="Rapp-Giles B.J."/>
            <person name="Price M.N."/>
            <person name="Lin M."/>
            <person name="Bruce D.C."/>
            <person name="Detter J.C."/>
            <person name="Tapia R."/>
            <person name="Han C.S."/>
            <person name="Goodwin L.A."/>
            <person name="Cheng J.F."/>
            <person name="Pitluck S."/>
            <person name="Copeland A."/>
            <person name="Lucas S."/>
            <person name="Nolan M."/>
            <person name="Lapidus A.L."/>
            <person name="Palumbo A.V."/>
            <person name="Wall J.D."/>
        </authorList>
    </citation>
    <scope>NUCLEOTIDE SEQUENCE [LARGE SCALE GENOMIC DNA]</scope>
    <source>
        <strain evidence="3">ATCC BAA 1058 / DSM 17464 / G20</strain>
    </source>
</reference>
<dbReference type="Pfam" id="PF03961">
    <property type="entry name" value="FapA"/>
    <property type="match status" value="1"/>
</dbReference>
<dbReference type="KEGG" id="dde:Dde_1361"/>
<evidence type="ECO:0000313" key="2">
    <source>
        <dbReference type="EMBL" id="ABB38162.1"/>
    </source>
</evidence>
<dbReference type="InterPro" id="IPR046866">
    <property type="entry name" value="FapA_N"/>
</dbReference>